<name>A0A366H443_9BACT</name>
<dbReference type="CDD" id="cd15482">
    <property type="entry name" value="Sialidase_non-viral"/>
    <property type="match status" value="1"/>
</dbReference>
<keyword evidence="1" id="KW-0732">Signal</keyword>
<proteinExistence type="predicted"/>
<evidence type="ECO:0000313" key="3">
    <source>
        <dbReference type="EMBL" id="RBP35863.1"/>
    </source>
</evidence>
<dbReference type="RefSeq" id="WP_113962121.1">
    <property type="nucleotide sequence ID" value="NZ_QNRR01000019.1"/>
</dbReference>
<evidence type="ECO:0000256" key="1">
    <source>
        <dbReference type="SAM" id="SignalP"/>
    </source>
</evidence>
<dbReference type="OrthoDB" id="41724at2"/>
<dbReference type="InterPro" id="IPR036278">
    <property type="entry name" value="Sialidase_sf"/>
</dbReference>
<evidence type="ECO:0000313" key="4">
    <source>
        <dbReference type="Proteomes" id="UP000253426"/>
    </source>
</evidence>
<dbReference type="InterPro" id="IPR011040">
    <property type="entry name" value="Sialidase"/>
</dbReference>
<keyword evidence="4" id="KW-1185">Reference proteome</keyword>
<comment type="caution">
    <text evidence="3">The sequence shown here is derived from an EMBL/GenBank/DDBJ whole genome shotgun (WGS) entry which is preliminary data.</text>
</comment>
<feature type="domain" description="Sialidase" evidence="2">
    <location>
        <begin position="74"/>
        <end position="362"/>
    </location>
</feature>
<evidence type="ECO:0000259" key="2">
    <source>
        <dbReference type="Pfam" id="PF13088"/>
    </source>
</evidence>
<dbReference type="AlphaFoldDB" id="A0A366H443"/>
<protein>
    <submittedName>
        <fullName evidence="3">Putative neuraminidase</fullName>
    </submittedName>
</protein>
<dbReference type="Proteomes" id="UP000253426">
    <property type="component" value="Unassembled WGS sequence"/>
</dbReference>
<accession>A0A366H443</accession>
<feature type="chain" id="PRO_5016825735" evidence="1">
    <location>
        <begin position="26"/>
        <end position="931"/>
    </location>
</feature>
<dbReference type="PANTHER" id="PTHR43752:SF2">
    <property type="entry name" value="BNR_ASP-BOX REPEAT FAMILY PROTEIN"/>
    <property type="match status" value="1"/>
</dbReference>
<feature type="signal peptide" evidence="1">
    <location>
        <begin position="1"/>
        <end position="25"/>
    </location>
</feature>
<organism evidence="3 4">
    <name type="scientific">Roseimicrobium gellanilyticum</name>
    <dbReference type="NCBI Taxonomy" id="748857"/>
    <lineage>
        <taxon>Bacteria</taxon>
        <taxon>Pseudomonadati</taxon>
        <taxon>Verrucomicrobiota</taxon>
        <taxon>Verrucomicrobiia</taxon>
        <taxon>Verrucomicrobiales</taxon>
        <taxon>Verrucomicrobiaceae</taxon>
        <taxon>Roseimicrobium</taxon>
    </lineage>
</organism>
<dbReference type="SUPFAM" id="SSF75005">
    <property type="entry name" value="Arabinanase/levansucrase/invertase"/>
    <property type="match status" value="1"/>
</dbReference>
<dbReference type="SUPFAM" id="SSF50939">
    <property type="entry name" value="Sialidases"/>
    <property type="match status" value="1"/>
</dbReference>
<dbReference type="Gene3D" id="2.120.10.10">
    <property type="match status" value="1"/>
</dbReference>
<reference evidence="3 4" key="1">
    <citation type="submission" date="2018-06" db="EMBL/GenBank/DDBJ databases">
        <title>Genomic Encyclopedia of Type Strains, Phase IV (KMG-IV): sequencing the most valuable type-strain genomes for metagenomic binning, comparative biology and taxonomic classification.</title>
        <authorList>
            <person name="Goeker M."/>
        </authorList>
    </citation>
    <scope>NUCLEOTIDE SEQUENCE [LARGE SCALE GENOMIC DNA]</scope>
    <source>
        <strain evidence="3 4">DSM 25532</strain>
    </source>
</reference>
<dbReference type="Pfam" id="PF13088">
    <property type="entry name" value="BNR_2"/>
    <property type="match status" value="1"/>
</dbReference>
<dbReference type="Gene3D" id="2.115.10.20">
    <property type="entry name" value="Glycosyl hydrolase domain, family 43"/>
    <property type="match status" value="1"/>
</dbReference>
<dbReference type="InterPro" id="IPR023296">
    <property type="entry name" value="Glyco_hydro_beta-prop_sf"/>
</dbReference>
<sequence>MKTFPRLSLLCLTASLLPHASTLMAAEGDTLTVPRSVLDLAMEPSFINTNPGPEYSDEQRDYAMVIGMDRTQKGRLWSAWVAGGDSDLGYFVLASSDDHGATWSKPRLVIDPPEAPTGLRKRILVGNLWTDPTGKLWLFYDQSMGYYDGRAGVWAITCSNPDDANPTWSEPRRIWHGLTLNKPLVLKNGEWLLPISLWGRGNINPPELRDAHAELDDMRMAHLFVSKDQGATWTRRGGVVVPHTQFDEHMFVELNDGRLWMLVRTNYGIAETFSSDQGATWSEPQPSTLQNPSARFHLRKLASGRILLVKNGPLTERTGRTLMTAYLTEDEGKTWKGGLVIDERNGVSYPDGFQAPDGSINIIHDRERAKEREILMARFTEEDILAGKLVSPGSQTKMLVSKALGATIGEVTYNGLRNPGEWPPKTQDPKSFEPMTVPWLEEKNKPDVIPITFGRQLFVDDYLIESTDLKRTFHTAQKYEGNPVFKPETPFELAPTGADNNQQAVCYLGHGGVFWEPQENLFKMFYTAGWRGGLAVATSPDLINWTRPDLKLAGGNLLLPPGRKAVGGDNSVWLDINAKPAERIKYLTDRGPHTLQTSDGVKWSTPVPMEKSADYCSIFYNPFRHTWVYSIKQGGPHGRSRYYAESRDFLKADWKKSVYWTNADRLDEVDPKIGDAPQLYSLNAVAYESILLGEFYIHLGPDNKICDEGKFPKITEIKLGFSRDGFHWHRPDRRAFIGASQKEGTYDRGYIHGTTGVCAVIGDKLYFPFTAYSGIAPNGVRGMYTGATVGVATLRRDGFASMDAGDALGNLTTKKVAFNGRHLFVNTDAWALSADVLDESGKPIPPFTRENCELVRRTETCTEVKWKGAANLDAVRGKPVKFRFELTRGNLYSFWVSQDESGASRGYVGAGGPGFTGNTDTVGEKAVPSAR</sequence>
<dbReference type="EMBL" id="QNRR01000019">
    <property type="protein sequence ID" value="RBP35863.1"/>
    <property type="molecule type" value="Genomic_DNA"/>
</dbReference>
<gene>
    <name evidence="3" type="ORF">DES53_11929</name>
</gene>
<dbReference type="PANTHER" id="PTHR43752">
    <property type="entry name" value="BNR/ASP-BOX REPEAT FAMILY PROTEIN"/>
    <property type="match status" value="1"/>
</dbReference>